<gene>
    <name evidence="1" type="ordered locus">slr2037</name>
</gene>
<sequence length="300" mass="34367">MRFNDSELHQMQKSINLLQQTVQQGFDDVNHRLDKMSQQLGYICLVVQDSRAKQEKLAQAIAHFYQSSLVREIADLQSELQTINRFPEQSPIGAIKAANRSRLFLSHEALKITPELEAELMLNSDIAIQGWAVATITEANLLMEIGHHQDAKDVLREEVVKFKQLSENWSKALLDDANDSLNTSYRFLGKPFNEFILPERIERICQIHPKDFNLTPDQVRRIKSEIAVEFDMSYAPERYNQAWINKQLAIAEYLDTLSELLARLDTLQNFAQLCQDRGVKSSRELLPGNDAEPGLYLLPG</sequence>
<dbReference type="InParanoid" id="P73074"/>
<evidence type="ECO:0000313" key="1">
    <source>
        <dbReference type="EMBL" id="BAA17099.1"/>
    </source>
</evidence>
<reference evidence="1 2" key="1">
    <citation type="journal article" date="1995" name="DNA Res.">
        <title>Sequence analysis of the genome of the unicellular cyanobacterium Synechocystis sp. strain PCC6803. I. Sequence features in the 1 Mb region from map positions 64% to 92% of the genome.</title>
        <authorList>
            <person name="Kaneko T."/>
            <person name="Tanaka A."/>
            <person name="Sato S."/>
            <person name="Kotani H."/>
            <person name="Sazuka T."/>
            <person name="Miyajima N."/>
            <person name="Sugiura M."/>
            <person name="Tabata S."/>
        </authorList>
    </citation>
    <scope>NUCLEOTIDE SEQUENCE [LARGE SCALE GENOMIC DNA]</scope>
    <source>
        <strain evidence="2">ATCC 27184 / PCC 6803 / Kazusa</strain>
    </source>
</reference>
<name>P73074_SYNY3</name>
<dbReference type="STRING" id="1148.gene:10497960"/>
<dbReference type="Proteomes" id="UP000001425">
    <property type="component" value="Chromosome"/>
</dbReference>
<dbReference type="eggNOG" id="COG0249">
    <property type="taxonomic scope" value="Bacteria"/>
</dbReference>
<organism evidence="1 2">
    <name type="scientific">Synechocystis sp. (strain ATCC 27184 / PCC 6803 / Kazusa)</name>
    <dbReference type="NCBI Taxonomy" id="1111708"/>
    <lineage>
        <taxon>Bacteria</taxon>
        <taxon>Bacillati</taxon>
        <taxon>Cyanobacteriota</taxon>
        <taxon>Cyanophyceae</taxon>
        <taxon>Synechococcales</taxon>
        <taxon>Merismopediaceae</taxon>
        <taxon>Synechocystis</taxon>
    </lineage>
</organism>
<dbReference type="EMBL" id="BA000022">
    <property type="protein sequence ID" value="BAA17099.1"/>
    <property type="molecule type" value="Genomic_DNA"/>
</dbReference>
<dbReference type="IntAct" id="P73074">
    <property type="interactions" value="4"/>
</dbReference>
<dbReference type="PaxDb" id="1148-1652175"/>
<dbReference type="AlphaFoldDB" id="P73074"/>
<reference evidence="1 2" key="2">
    <citation type="journal article" date="1996" name="DNA Res.">
        <title>Sequence analysis of the genome of the unicellular cyanobacterium Synechocystis sp. strain PCC6803. II. Sequence determination of the entire genome and assignment of potential protein-coding regions.</title>
        <authorList>
            <person name="Kaneko T."/>
            <person name="Sato S."/>
            <person name="Kotani H."/>
            <person name="Tanaka A."/>
            <person name="Asamizu E."/>
            <person name="Nakamura Y."/>
            <person name="Miyajima N."/>
            <person name="Hirosawa M."/>
            <person name="Sugiura M."/>
            <person name="Sasamoto S."/>
            <person name="Kimura T."/>
            <person name="Hosouchi T."/>
            <person name="Matsuno A."/>
            <person name="Muraki A."/>
            <person name="Nakazaki N."/>
            <person name="Naruo K."/>
            <person name="Okumura S."/>
            <person name="Shimpo S."/>
            <person name="Takeuchi C."/>
            <person name="Wada T."/>
            <person name="Watanabe A."/>
            <person name="Yamada M."/>
            <person name="Yasuda M."/>
            <person name="Tabata S."/>
        </authorList>
    </citation>
    <scope>NUCLEOTIDE SEQUENCE [LARGE SCALE GENOMIC DNA]</scope>
    <source>
        <strain evidence="2">ATCC 27184 / PCC 6803 / Kazusa</strain>
    </source>
</reference>
<accession>P73074</accession>
<proteinExistence type="predicted"/>
<protein>
    <submittedName>
        <fullName evidence="1">Slr2037 protein</fullName>
    </submittedName>
</protein>
<dbReference type="EnsemblBacteria" id="BAA17099">
    <property type="protein sequence ID" value="BAA17099"/>
    <property type="gene ID" value="BAA17099"/>
</dbReference>
<keyword evidence="2" id="KW-1185">Reference proteome</keyword>
<dbReference type="KEGG" id="syn:slr2037"/>
<evidence type="ECO:0000313" key="2">
    <source>
        <dbReference type="Proteomes" id="UP000001425"/>
    </source>
</evidence>
<dbReference type="PIR" id="S75185">
    <property type="entry name" value="S75185"/>
</dbReference>